<sequence>MFIIFAVENTVLIWVYIFEDFELKTRFYALLNLNSSTSQTLRSADGNRLNFAGDEEAEIYFKQFKNLW</sequence>
<accession>A0AA36G417</accession>
<dbReference type="EMBL" id="CATQJA010002592">
    <property type="protein sequence ID" value="CAJ0572189.1"/>
    <property type="molecule type" value="Genomic_DNA"/>
</dbReference>
<dbReference type="AlphaFoldDB" id="A0AA36G417"/>
<evidence type="ECO:0000313" key="1">
    <source>
        <dbReference type="EMBL" id="CAJ0572189.1"/>
    </source>
</evidence>
<feature type="non-terminal residue" evidence="1">
    <location>
        <position position="68"/>
    </location>
</feature>
<name>A0AA36G417_9BILA</name>
<proteinExistence type="predicted"/>
<protein>
    <submittedName>
        <fullName evidence="1">Uncharacterized protein</fullName>
    </submittedName>
</protein>
<gene>
    <name evidence="1" type="ORF">MSPICULIGERA_LOCUS10581</name>
</gene>
<organism evidence="1 2">
    <name type="scientific">Mesorhabditis spiculigera</name>
    <dbReference type="NCBI Taxonomy" id="96644"/>
    <lineage>
        <taxon>Eukaryota</taxon>
        <taxon>Metazoa</taxon>
        <taxon>Ecdysozoa</taxon>
        <taxon>Nematoda</taxon>
        <taxon>Chromadorea</taxon>
        <taxon>Rhabditida</taxon>
        <taxon>Rhabditina</taxon>
        <taxon>Rhabditomorpha</taxon>
        <taxon>Rhabditoidea</taxon>
        <taxon>Rhabditidae</taxon>
        <taxon>Mesorhabditinae</taxon>
        <taxon>Mesorhabditis</taxon>
    </lineage>
</organism>
<comment type="caution">
    <text evidence="1">The sequence shown here is derived from an EMBL/GenBank/DDBJ whole genome shotgun (WGS) entry which is preliminary data.</text>
</comment>
<dbReference type="Proteomes" id="UP001177023">
    <property type="component" value="Unassembled WGS sequence"/>
</dbReference>
<reference evidence="1" key="1">
    <citation type="submission" date="2023-06" db="EMBL/GenBank/DDBJ databases">
        <authorList>
            <person name="Delattre M."/>
        </authorList>
    </citation>
    <scope>NUCLEOTIDE SEQUENCE</scope>
    <source>
        <strain evidence="1">AF72</strain>
    </source>
</reference>
<keyword evidence="2" id="KW-1185">Reference proteome</keyword>
<evidence type="ECO:0000313" key="2">
    <source>
        <dbReference type="Proteomes" id="UP001177023"/>
    </source>
</evidence>